<name>M7SVD3_EUTLA</name>
<evidence type="ECO:0000313" key="2">
    <source>
        <dbReference type="EMBL" id="EMR68232.1"/>
    </source>
</evidence>
<feature type="compositionally biased region" description="Basic residues" evidence="1">
    <location>
        <begin position="36"/>
        <end position="56"/>
    </location>
</feature>
<proteinExistence type="predicted"/>
<dbReference type="eggNOG" id="ENOG502RN7X">
    <property type="taxonomic scope" value="Eukaryota"/>
</dbReference>
<dbReference type="HOGENOM" id="CLU_897166_0_0_1"/>
<accession>M7SVD3</accession>
<gene>
    <name evidence="2" type="ORF">UCREL1_4755</name>
</gene>
<dbReference type="OrthoDB" id="5207704at2759"/>
<dbReference type="AlphaFoldDB" id="M7SVD3"/>
<keyword evidence="3" id="KW-1185">Reference proteome</keyword>
<feature type="region of interest" description="Disordered" evidence="1">
    <location>
        <begin position="1"/>
        <end position="79"/>
    </location>
</feature>
<feature type="region of interest" description="Disordered" evidence="1">
    <location>
        <begin position="251"/>
        <end position="277"/>
    </location>
</feature>
<sequence length="277" mass="31043">MATTRPPNRNQLLKRLAPSLSPASLKPKLADPGSHQRLKVHVNHRKRQRKSHRRRPLRTEDDRELAADRNFALPSDNRPRLERQEAFRVSSTCRNSDAPGDDRDLYRLGLLYDDEHLRGSGFNLDYIVHPEPVYAVRPAKRTRKHREAQFEAENPSLELDFRSGSLFDDIVLARLLAPETDELPPVSSAPPPYDRGGDVFATRQNAPLDVIYESQECSLPSPPATPLAASLPDLVLDEDEEGFTLLDDELSESGDEYGMEDASSATGDPWIMLGDGS</sequence>
<feature type="compositionally biased region" description="Polar residues" evidence="1">
    <location>
        <begin position="1"/>
        <end position="11"/>
    </location>
</feature>
<organism evidence="2 3">
    <name type="scientific">Eutypa lata (strain UCR-EL1)</name>
    <name type="common">Grapevine dieback disease fungus</name>
    <name type="synonym">Eutypa armeniacae</name>
    <dbReference type="NCBI Taxonomy" id="1287681"/>
    <lineage>
        <taxon>Eukaryota</taxon>
        <taxon>Fungi</taxon>
        <taxon>Dikarya</taxon>
        <taxon>Ascomycota</taxon>
        <taxon>Pezizomycotina</taxon>
        <taxon>Sordariomycetes</taxon>
        <taxon>Xylariomycetidae</taxon>
        <taxon>Xylariales</taxon>
        <taxon>Diatrypaceae</taxon>
        <taxon>Eutypa</taxon>
    </lineage>
</organism>
<dbReference type="OMA" id="QRANPRW"/>
<reference evidence="3" key="1">
    <citation type="journal article" date="2013" name="Genome Announc.">
        <title>Draft genome sequence of the grapevine dieback fungus Eutypa lata UCR-EL1.</title>
        <authorList>
            <person name="Blanco-Ulate B."/>
            <person name="Rolshausen P.E."/>
            <person name="Cantu D."/>
        </authorList>
    </citation>
    <scope>NUCLEOTIDE SEQUENCE [LARGE SCALE GENOMIC DNA]</scope>
    <source>
        <strain evidence="3">UCR-EL1</strain>
    </source>
</reference>
<feature type="compositionally biased region" description="Basic and acidic residues" evidence="1">
    <location>
        <begin position="57"/>
        <end position="67"/>
    </location>
</feature>
<evidence type="ECO:0000313" key="3">
    <source>
        <dbReference type="Proteomes" id="UP000012174"/>
    </source>
</evidence>
<dbReference type="KEGG" id="ela:UCREL1_4755"/>
<protein>
    <submittedName>
        <fullName evidence="2">Uncharacterized protein</fullName>
    </submittedName>
</protein>
<evidence type="ECO:0000256" key="1">
    <source>
        <dbReference type="SAM" id="MobiDB-lite"/>
    </source>
</evidence>
<dbReference type="EMBL" id="KB706278">
    <property type="protein sequence ID" value="EMR68232.1"/>
    <property type="molecule type" value="Genomic_DNA"/>
</dbReference>
<dbReference type="Proteomes" id="UP000012174">
    <property type="component" value="Unassembled WGS sequence"/>
</dbReference>